<dbReference type="InterPro" id="IPR010730">
    <property type="entry name" value="HET"/>
</dbReference>
<protein>
    <recommendedName>
        <fullName evidence="1">Heterokaryon incompatibility domain-containing protein</fullName>
    </recommendedName>
</protein>
<comment type="caution">
    <text evidence="2">The sequence shown here is derived from an EMBL/GenBank/DDBJ whole genome shotgun (WGS) entry which is preliminary data.</text>
</comment>
<proteinExistence type="predicted"/>
<dbReference type="Proteomes" id="UP001140560">
    <property type="component" value="Unassembled WGS sequence"/>
</dbReference>
<evidence type="ECO:0000259" key="1">
    <source>
        <dbReference type="Pfam" id="PF06985"/>
    </source>
</evidence>
<organism evidence="2 3">
    <name type="scientific">Neocucurbitaria cava</name>
    <dbReference type="NCBI Taxonomy" id="798079"/>
    <lineage>
        <taxon>Eukaryota</taxon>
        <taxon>Fungi</taxon>
        <taxon>Dikarya</taxon>
        <taxon>Ascomycota</taxon>
        <taxon>Pezizomycotina</taxon>
        <taxon>Dothideomycetes</taxon>
        <taxon>Pleosporomycetidae</taxon>
        <taxon>Pleosporales</taxon>
        <taxon>Pleosporineae</taxon>
        <taxon>Cucurbitariaceae</taxon>
        <taxon>Neocucurbitaria</taxon>
    </lineage>
</organism>
<dbReference type="Pfam" id="PF06985">
    <property type="entry name" value="HET"/>
    <property type="match status" value="1"/>
</dbReference>
<evidence type="ECO:0000313" key="3">
    <source>
        <dbReference type="Proteomes" id="UP001140560"/>
    </source>
</evidence>
<sequence>MLCSLCVSVFQQDQGTRATTVRGVHHATIASLRAAAKQGCYLCCELELEYDAEDDLKSDILADLAPRAKFLTYELNLSLFSNHIGLLTFEIGEQLASATYEVVYNNNVTKPKGYNGFLKQVNGDLSNEPWRVRDDGFLSSTAAVPESTGDPDVLKIAEKWLSHCLANHASCEHDAFSIDKPWYPKRLLDVSASSGVPRLVITEQERPMERYATLSHCWGPNPICCLTADNLEDYQSGIALEELTNTFRDAVAATRMLQIRYLWIDSLCIMQAGQGSKEDWEEHAIAMRLVYTNSLVNIAAARAEEGANGAFTTRKATFLRPCHVMWNWPASFHKYAGDSFWTIRRGHHHSAMGIRMLPLYTRGWVVQERFLAPRVLHFAEDRIMWECNELPMAEESFPDGFRDSCPEYEAIVQWPFNLSDDHAQARDHPGHLLVDTSHALWQDMVSEYTRCDLSFPDKDIFVALAGIAERFGQLYNHQYCAGFFRQHLPFDLLWQNKGERAETFRAPSWSWASIDGPVEMRAFGECPFCDRCCDQLAHVKDVVVELVDSNNAYGQLKHADLTLTGYLFPCSIEPIPQAGTGLRQKLAVHTNPSKDGESSLGTVPKNNASVIWGEADIDDEEQALRGFAINSDPPTWAFPIIELKPGQSTSPYKHRGLLLERKSDGKYIRSGIYQLRNRIIGEVVERGYHKPQEICLA</sequence>
<dbReference type="PANTHER" id="PTHR33112">
    <property type="entry name" value="DOMAIN PROTEIN, PUTATIVE-RELATED"/>
    <property type="match status" value="1"/>
</dbReference>
<name>A0A9W8Y0F0_9PLEO</name>
<keyword evidence="3" id="KW-1185">Reference proteome</keyword>
<accession>A0A9W8Y0F0</accession>
<evidence type="ECO:0000313" key="2">
    <source>
        <dbReference type="EMBL" id="KAJ4363895.1"/>
    </source>
</evidence>
<dbReference type="OrthoDB" id="2958217at2759"/>
<dbReference type="EMBL" id="JAPEUY010000018">
    <property type="protein sequence ID" value="KAJ4363895.1"/>
    <property type="molecule type" value="Genomic_DNA"/>
</dbReference>
<gene>
    <name evidence="2" type="ORF">N0V83_009347</name>
</gene>
<reference evidence="2" key="1">
    <citation type="submission" date="2022-10" db="EMBL/GenBank/DDBJ databases">
        <title>Tapping the CABI collections for fungal endophytes: first genome assemblies for Collariella, Neodidymelliopsis, Ascochyta clinopodiicola, Didymella pomorum, Didymosphaeria variabile, Neocosmospora piperis and Neocucurbitaria cava.</title>
        <authorList>
            <person name="Hill R."/>
        </authorList>
    </citation>
    <scope>NUCLEOTIDE SEQUENCE</scope>
    <source>
        <strain evidence="2">IMI 356814</strain>
    </source>
</reference>
<feature type="domain" description="Heterokaryon incompatibility" evidence="1">
    <location>
        <begin position="211"/>
        <end position="368"/>
    </location>
</feature>
<dbReference type="PANTHER" id="PTHR33112:SF10">
    <property type="entry name" value="TOL"/>
    <property type="match status" value="1"/>
</dbReference>
<dbReference type="AlphaFoldDB" id="A0A9W8Y0F0"/>